<dbReference type="GO" id="GO:0016020">
    <property type="term" value="C:membrane"/>
    <property type="evidence" value="ECO:0007669"/>
    <property type="project" value="UniProtKB-SubCell"/>
</dbReference>
<evidence type="ECO:0000313" key="8">
    <source>
        <dbReference type="EMBL" id="KAK4110463.1"/>
    </source>
</evidence>
<accession>A0AAN6QI56</accession>
<evidence type="ECO:0000256" key="5">
    <source>
        <dbReference type="SAM" id="MobiDB-lite"/>
    </source>
</evidence>
<reference evidence="8" key="1">
    <citation type="journal article" date="2023" name="Mol. Phylogenet. Evol.">
        <title>Genome-scale phylogeny and comparative genomics of the fungal order Sordariales.</title>
        <authorList>
            <person name="Hensen N."/>
            <person name="Bonometti L."/>
            <person name="Westerberg I."/>
            <person name="Brannstrom I.O."/>
            <person name="Guillou S."/>
            <person name="Cros-Aarteil S."/>
            <person name="Calhoun S."/>
            <person name="Haridas S."/>
            <person name="Kuo A."/>
            <person name="Mondo S."/>
            <person name="Pangilinan J."/>
            <person name="Riley R."/>
            <person name="LaButti K."/>
            <person name="Andreopoulos B."/>
            <person name="Lipzen A."/>
            <person name="Chen C."/>
            <person name="Yan M."/>
            <person name="Daum C."/>
            <person name="Ng V."/>
            <person name="Clum A."/>
            <person name="Steindorff A."/>
            <person name="Ohm R.A."/>
            <person name="Martin F."/>
            <person name="Silar P."/>
            <person name="Natvig D.O."/>
            <person name="Lalanne C."/>
            <person name="Gautier V."/>
            <person name="Ament-Velasquez S.L."/>
            <person name="Kruys A."/>
            <person name="Hutchinson M.I."/>
            <person name="Powell A.J."/>
            <person name="Barry K."/>
            <person name="Miller A.N."/>
            <person name="Grigoriev I.V."/>
            <person name="Debuchy R."/>
            <person name="Gladieux P."/>
            <person name="Hiltunen Thoren M."/>
            <person name="Johannesson H."/>
        </authorList>
    </citation>
    <scope>NUCLEOTIDE SEQUENCE</scope>
    <source>
        <strain evidence="8">CBS 508.74</strain>
    </source>
</reference>
<dbReference type="Pfam" id="PF01284">
    <property type="entry name" value="MARVEL"/>
    <property type="match status" value="1"/>
</dbReference>
<evidence type="ECO:0000256" key="4">
    <source>
        <dbReference type="ARBA" id="ARBA00023136"/>
    </source>
</evidence>
<feature type="region of interest" description="Disordered" evidence="5">
    <location>
        <begin position="216"/>
        <end position="296"/>
    </location>
</feature>
<evidence type="ECO:0000256" key="3">
    <source>
        <dbReference type="ARBA" id="ARBA00022989"/>
    </source>
</evidence>
<feature type="compositionally biased region" description="Pro residues" evidence="5">
    <location>
        <begin position="248"/>
        <end position="258"/>
    </location>
</feature>
<feature type="domain" description="MARVEL" evidence="7">
    <location>
        <begin position="25"/>
        <end position="169"/>
    </location>
</feature>
<dbReference type="PANTHER" id="PTHR37451:SF4">
    <property type="entry name" value="MARVEL DOMAIN-CONTAINING PROTEIN"/>
    <property type="match status" value="1"/>
</dbReference>
<dbReference type="EMBL" id="MU853350">
    <property type="protein sequence ID" value="KAK4110463.1"/>
    <property type="molecule type" value="Genomic_DNA"/>
</dbReference>
<evidence type="ECO:0000313" key="9">
    <source>
        <dbReference type="Proteomes" id="UP001302812"/>
    </source>
</evidence>
<evidence type="ECO:0000259" key="7">
    <source>
        <dbReference type="Pfam" id="PF01284"/>
    </source>
</evidence>
<dbReference type="RefSeq" id="XP_064668033.1">
    <property type="nucleotide sequence ID" value="XM_064813755.1"/>
</dbReference>
<feature type="transmembrane region" description="Helical" evidence="6">
    <location>
        <begin position="144"/>
        <end position="170"/>
    </location>
</feature>
<name>A0AAN6QI56_9PEZI</name>
<protein>
    <recommendedName>
        <fullName evidence="7">MARVEL domain-containing protein</fullName>
    </recommendedName>
</protein>
<proteinExistence type="predicted"/>
<dbReference type="AlphaFoldDB" id="A0AAN6QI56"/>
<dbReference type="PANTHER" id="PTHR37451">
    <property type="entry name" value="MARVEL DOMAIN"/>
    <property type="match status" value="1"/>
</dbReference>
<sequence>MEDPRYSAIRAPGHEHIPLYPRGFIAVRIIQLILAVLILGLSAFAVWYLPYDGNAFMLAIAVMAIIAGIYHLVAKYGAPYVYNYWAVLGLDIFFIIMWLCAFALQASRVARYFTSTASSYYDYYDYGDYSDYYYVKRNTYAYPIAWLACQAAAAAFGGFSFVLHIVALIIHSIRLHRHRRAGLHCMPGMPRTMPSGGGNTTAAAIPMGPYAPAEKAADPVPVYPHHQPAQPYQQQQQGGYPAQNGFYPPHPSQSPPPQLVAQPTGGSFATSHTGGMQSPMHAPVPMPANHHQLPAN</sequence>
<gene>
    <name evidence="8" type="ORF">N656DRAFT_770144</name>
</gene>
<feature type="transmembrane region" description="Helical" evidence="6">
    <location>
        <begin position="85"/>
        <end position="104"/>
    </location>
</feature>
<evidence type="ECO:0000256" key="2">
    <source>
        <dbReference type="ARBA" id="ARBA00022692"/>
    </source>
</evidence>
<keyword evidence="4 6" id="KW-0472">Membrane</keyword>
<dbReference type="InterPro" id="IPR008253">
    <property type="entry name" value="Marvel"/>
</dbReference>
<keyword evidence="3 6" id="KW-1133">Transmembrane helix</keyword>
<organism evidence="8 9">
    <name type="scientific">Canariomyces notabilis</name>
    <dbReference type="NCBI Taxonomy" id="2074819"/>
    <lineage>
        <taxon>Eukaryota</taxon>
        <taxon>Fungi</taxon>
        <taxon>Dikarya</taxon>
        <taxon>Ascomycota</taxon>
        <taxon>Pezizomycotina</taxon>
        <taxon>Sordariomycetes</taxon>
        <taxon>Sordariomycetidae</taxon>
        <taxon>Sordariales</taxon>
        <taxon>Chaetomiaceae</taxon>
        <taxon>Canariomyces</taxon>
    </lineage>
</organism>
<comment type="subcellular location">
    <subcellularLocation>
        <location evidence="1">Membrane</location>
        <topology evidence="1">Multi-pass membrane protein</topology>
    </subcellularLocation>
</comment>
<feature type="transmembrane region" description="Helical" evidence="6">
    <location>
        <begin position="55"/>
        <end position="73"/>
    </location>
</feature>
<dbReference type="GeneID" id="89937880"/>
<feature type="transmembrane region" description="Helical" evidence="6">
    <location>
        <begin position="29"/>
        <end position="49"/>
    </location>
</feature>
<keyword evidence="9" id="KW-1185">Reference proteome</keyword>
<evidence type="ECO:0000256" key="6">
    <source>
        <dbReference type="SAM" id="Phobius"/>
    </source>
</evidence>
<comment type="caution">
    <text evidence="8">The sequence shown here is derived from an EMBL/GenBank/DDBJ whole genome shotgun (WGS) entry which is preliminary data.</text>
</comment>
<evidence type="ECO:0000256" key="1">
    <source>
        <dbReference type="ARBA" id="ARBA00004141"/>
    </source>
</evidence>
<feature type="compositionally biased region" description="Low complexity" evidence="5">
    <location>
        <begin position="219"/>
        <end position="243"/>
    </location>
</feature>
<dbReference type="Proteomes" id="UP001302812">
    <property type="component" value="Unassembled WGS sequence"/>
</dbReference>
<keyword evidence="2 6" id="KW-0812">Transmembrane</keyword>
<reference evidence="8" key="2">
    <citation type="submission" date="2023-05" db="EMBL/GenBank/DDBJ databases">
        <authorList>
            <consortium name="Lawrence Berkeley National Laboratory"/>
            <person name="Steindorff A."/>
            <person name="Hensen N."/>
            <person name="Bonometti L."/>
            <person name="Westerberg I."/>
            <person name="Brannstrom I.O."/>
            <person name="Guillou S."/>
            <person name="Cros-Aarteil S."/>
            <person name="Calhoun S."/>
            <person name="Haridas S."/>
            <person name="Kuo A."/>
            <person name="Mondo S."/>
            <person name="Pangilinan J."/>
            <person name="Riley R."/>
            <person name="Labutti K."/>
            <person name="Andreopoulos B."/>
            <person name="Lipzen A."/>
            <person name="Chen C."/>
            <person name="Yanf M."/>
            <person name="Daum C."/>
            <person name="Ng V."/>
            <person name="Clum A."/>
            <person name="Ohm R."/>
            <person name="Martin F."/>
            <person name="Silar P."/>
            <person name="Natvig D."/>
            <person name="Lalanne C."/>
            <person name="Gautier V."/>
            <person name="Ament-Velasquez S.L."/>
            <person name="Kruys A."/>
            <person name="Hutchinson M.I."/>
            <person name="Powell A.J."/>
            <person name="Barry K."/>
            <person name="Miller A.N."/>
            <person name="Grigoriev I.V."/>
            <person name="Debuchy R."/>
            <person name="Gladieux P."/>
            <person name="Thoren M.H."/>
            <person name="Johannesson H."/>
        </authorList>
    </citation>
    <scope>NUCLEOTIDE SEQUENCE</scope>
    <source>
        <strain evidence="8">CBS 508.74</strain>
    </source>
</reference>
<feature type="compositionally biased region" description="Polar residues" evidence="5">
    <location>
        <begin position="264"/>
        <end position="276"/>
    </location>
</feature>